<dbReference type="AlphaFoldDB" id="A0A238J2D4"/>
<proteinExistence type="predicted"/>
<sequence>MKADAILKAIANAEGRGMATEKLSGLPEGGKPSELPVQPEPEAMGPPDTTPPVDTGEIPEFDEATGLPVIPMENAPQSFPAEPESYGQAEDILDFIFS</sequence>
<keyword evidence="3" id="KW-1185">Reference proteome</keyword>
<accession>A0A238J2D4</accession>
<feature type="region of interest" description="Disordered" evidence="1">
    <location>
        <begin position="18"/>
        <end position="60"/>
    </location>
</feature>
<gene>
    <name evidence="2" type="ORF">BOA8489_02179</name>
</gene>
<evidence type="ECO:0000256" key="1">
    <source>
        <dbReference type="SAM" id="MobiDB-lite"/>
    </source>
</evidence>
<reference evidence="2 3" key="1">
    <citation type="submission" date="2017-05" db="EMBL/GenBank/DDBJ databases">
        <authorList>
            <person name="Song R."/>
            <person name="Chenine A.L."/>
            <person name="Ruprecht R.M."/>
        </authorList>
    </citation>
    <scope>NUCLEOTIDE SEQUENCE [LARGE SCALE GENOMIC DNA]</scope>
    <source>
        <strain evidence="2 3">CECT 8489</strain>
    </source>
</reference>
<organism evidence="2 3">
    <name type="scientific">Boseongicola aestuarii</name>
    <dbReference type="NCBI Taxonomy" id="1470561"/>
    <lineage>
        <taxon>Bacteria</taxon>
        <taxon>Pseudomonadati</taxon>
        <taxon>Pseudomonadota</taxon>
        <taxon>Alphaproteobacteria</taxon>
        <taxon>Rhodobacterales</taxon>
        <taxon>Paracoccaceae</taxon>
        <taxon>Boseongicola</taxon>
    </lineage>
</organism>
<evidence type="ECO:0000313" key="2">
    <source>
        <dbReference type="EMBL" id="SMX24064.1"/>
    </source>
</evidence>
<evidence type="ECO:0000313" key="3">
    <source>
        <dbReference type="Proteomes" id="UP000201838"/>
    </source>
</evidence>
<name>A0A238J2D4_9RHOB</name>
<dbReference type="RefSeq" id="WP_141138275.1">
    <property type="nucleotide sequence ID" value="NZ_FXXQ01000007.1"/>
</dbReference>
<protein>
    <submittedName>
        <fullName evidence="2">Uncharacterized protein</fullName>
    </submittedName>
</protein>
<dbReference type="Proteomes" id="UP000201838">
    <property type="component" value="Unassembled WGS sequence"/>
</dbReference>
<dbReference type="EMBL" id="FXXQ01000007">
    <property type="protein sequence ID" value="SMX24064.1"/>
    <property type="molecule type" value="Genomic_DNA"/>
</dbReference>